<keyword evidence="2" id="KW-0472">Membrane</keyword>
<evidence type="ECO:0000313" key="5">
    <source>
        <dbReference type="Proteomes" id="UP001060504"/>
    </source>
</evidence>
<keyword evidence="2" id="KW-0812">Transmembrane</keyword>
<feature type="transmembrane region" description="Helical" evidence="2">
    <location>
        <begin position="63"/>
        <end position="85"/>
    </location>
</feature>
<keyword evidence="2" id="KW-1133">Transmembrane helix</keyword>
<keyword evidence="5" id="KW-1185">Reference proteome</keyword>
<gene>
    <name evidence="4" type="ORF">NGTWS1702_07480</name>
</gene>
<dbReference type="EMBL" id="BPRH01000811">
    <property type="protein sequence ID" value="GJF10959.1"/>
    <property type="molecule type" value="Genomic_DNA"/>
</dbReference>
<dbReference type="Pfam" id="PF26525">
    <property type="entry name" value="DUF8174"/>
    <property type="match status" value="1"/>
</dbReference>
<evidence type="ECO:0000256" key="2">
    <source>
        <dbReference type="SAM" id="Phobius"/>
    </source>
</evidence>
<protein>
    <recommendedName>
        <fullName evidence="3">DUF8174 domain-containing protein</fullName>
    </recommendedName>
</protein>
<feature type="region of interest" description="Disordered" evidence="1">
    <location>
        <begin position="1"/>
        <end position="45"/>
    </location>
</feature>
<evidence type="ECO:0000313" key="4">
    <source>
        <dbReference type="EMBL" id="GJF10959.1"/>
    </source>
</evidence>
<feature type="domain" description="DUF8174" evidence="3">
    <location>
        <begin position="94"/>
        <end position="220"/>
    </location>
</feature>
<comment type="caution">
    <text evidence="4">The sequence shown here is derived from an EMBL/GenBank/DDBJ whole genome shotgun (WGS) entry which is preliminary data.</text>
</comment>
<evidence type="ECO:0000259" key="3">
    <source>
        <dbReference type="Pfam" id="PF26525"/>
    </source>
</evidence>
<name>A0ABQ4V7W3_9MYCO</name>
<reference evidence="4 5" key="1">
    <citation type="submission" date="2021-08" db="EMBL/GenBank/DDBJ databases">
        <title>Draft genome sequence of Mycolicibacterium sp. NGTWS1702 strain.</title>
        <authorList>
            <person name="Matsumoto M."/>
            <person name="Tang B.C.C."/>
            <person name="Machida Y."/>
            <person name="Matoyama H."/>
            <person name="Kishihara T."/>
            <person name="Sato S."/>
            <person name="Kondo I."/>
            <person name="Sano M."/>
            <person name="Kato G."/>
        </authorList>
    </citation>
    <scope>NUCLEOTIDE SEQUENCE [LARGE SCALE GENOMIC DNA]</scope>
    <source>
        <strain evidence="4 5">NGTWSNA01</strain>
    </source>
</reference>
<dbReference type="Proteomes" id="UP001060504">
    <property type="component" value="Unassembled WGS sequence"/>
</dbReference>
<evidence type="ECO:0000256" key="1">
    <source>
        <dbReference type="SAM" id="MobiDB-lite"/>
    </source>
</evidence>
<dbReference type="InterPro" id="IPR058487">
    <property type="entry name" value="DUF8174"/>
</dbReference>
<proteinExistence type="predicted"/>
<organism evidence="4 5">
    <name type="scientific">Mycolicibacterium cyprinidarum</name>
    <dbReference type="NCBI Taxonomy" id="2860311"/>
    <lineage>
        <taxon>Bacteria</taxon>
        <taxon>Bacillati</taxon>
        <taxon>Actinomycetota</taxon>
        <taxon>Actinomycetes</taxon>
        <taxon>Mycobacteriales</taxon>
        <taxon>Mycobacteriaceae</taxon>
        <taxon>Mycolicibacterium</taxon>
    </lineage>
</organism>
<sequence>MTGPYPPQYGAGPVGPHPQPGYPDPLVHPYPSAQPYPDGSINATYPGTLPPPVQYPPHRRRKWIIAAVVVVAVAAIVGVIAVVALTGEGNTQNSSGGLLTEASAQTAIQDYLDALSNGDDETVARNTLCGLFDAAKDRRADLALAGLSSDAFRRQYSSAEVTSIDKMVSWSPSQAQVLFTMQVEPTRSPRGSQPKQDQEQAIAQLLSIDNQILVCSYLPRTTGQY</sequence>
<feature type="compositionally biased region" description="Pro residues" evidence="1">
    <location>
        <begin position="15"/>
        <end position="34"/>
    </location>
</feature>
<accession>A0ABQ4V7W3</accession>